<dbReference type="KEGG" id="llu:AKJ09_01116"/>
<name>A0A0K1PLQ5_9BACT</name>
<evidence type="ECO:0000313" key="2">
    <source>
        <dbReference type="EMBL" id="AKU94452.1"/>
    </source>
</evidence>
<evidence type="ECO:0008006" key="4">
    <source>
        <dbReference type="Google" id="ProtNLM"/>
    </source>
</evidence>
<dbReference type="RefSeq" id="WP_146646047.1">
    <property type="nucleotide sequence ID" value="NZ_CP012333.1"/>
</dbReference>
<evidence type="ECO:0000313" key="3">
    <source>
        <dbReference type="Proteomes" id="UP000064967"/>
    </source>
</evidence>
<keyword evidence="1" id="KW-0812">Transmembrane</keyword>
<gene>
    <name evidence="2" type="ORF">AKJ09_01116</name>
</gene>
<reference evidence="2 3" key="1">
    <citation type="submission" date="2015-08" db="EMBL/GenBank/DDBJ databases">
        <authorList>
            <person name="Babu N.S."/>
            <person name="Beckwith C.J."/>
            <person name="Beseler K.G."/>
            <person name="Brison A."/>
            <person name="Carone J.V."/>
            <person name="Caskin T.P."/>
            <person name="Diamond M."/>
            <person name="Durham M.E."/>
            <person name="Foxe J.M."/>
            <person name="Go M."/>
            <person name="Henderson B.A."/>
            <person name="Jones I.B."/>
            <person name="McGettigan J.A."/>
            <person name="Micheletti S.J."/>
            <person name="Nasrallah M.E."/>
            <person name="Ortiz D."/>
            <person name="Piller C.R."/>
            <person name="Privatt S.R."/>
            <person name="Schneider S.L."/>
            <person name="Sharp S."/>
            <person name="Smith T.C."/>
            <person name="Stanton J.D."/>
            <person name="Ullery H.E."/>
            <person name="Wilson R.J."/>
            <person name="Serrano M.G."/>
            <person name="Buck G."/>
            <person name="Lee V."/>
            <person name="Wang Y."/>
            <person name="Carvalho R."/>
            <person name="Voegtly L."/>
            <person name="Shi R."/>
            <person name="Duckworth R."/>
            <person name="Johnson A."/>
            <person name="Loviza R."/>
            <person name="Walstead R."/>
            <person name="Shah Z."/>
            <person name="Kiflezghi M."/>
            <person name="Wade K."/>
            <person name="Ball S.L."/>
            <person name="Bradley K.W."/>
            <person name="Asai D.J."/>
            <person name="Bowman C.A."/>
            <person name="Russell D.A."/>
            <person name="Pope W.H."/>
            <person name="Jacobs-Sera D."/>
            <person name="Hendrix R.W."/>
            <person name="Hatfull G.F."/>
        </authorList>
    </citation>
    <scope>NUCLEOTIDE SEQUENCE [LARGE SCALE GENOMIC DNA]</scope>
    <source>
        <strain evidence="2 3">DSM 27648</strain>
    </source>
</reference>
<dbReference type="AlphaFoldDB" id="A0A0K1PLQ5"/>
<proteinExistence type="predicted"/>
<dbReference type="EMBL" id="CP012333">
    <property type="protein sequence ID" value="AKU94452.1"/>
    <property type="molecule type" value="Genomic_DNA"/>
</dbReference>
<evidence type="ECO:0000256" key="1">
    <source>
        <dbReference type="SAM" id="Phobius"/>
    </source>
</evidence>
<dbReference type="STRING" id="1391654.AKJ09_01116"/>
<organism evidence="2 3">
    <name type="scientific">Labilithrix luteola</name>
    <dbReference type="NCBI Taxonomy" id="1391654"/>
    <lineage>
        <taxon>Bacteria</taxon>
        <taxon>Pseudomonadati</taxon>
        <taxon>Myxococcota</taxon>
        <taxon>Polyangia</taxon>
        <taxon>Polyangiales</taxon>
        <taxon>Labilitrichaceae</taxon>
        <taxon>Labilithrix</taxon>
    </lineage>
</organism>
<keyword evidence="3" id="KW-1185">Reference proteome</keyword>
<sequence length="55" mass="5766">MSKAKKLLKKTRGATMVEYALLIIAIMVLAAGAYRTLGTKVGANAGKASGELEKQ</sequence>
<protein>
    <recommendedName>
        <fullName evidence="4">Flp pilus assembly protein, pilin Flp</fullName>
    </recommendedName>
</protein>
<accession>A0A0K1PLQ5</accession>
<keyword evidence="1" id="KW-0472">Membrane</keyword>
<feature type="transmembrane region" description="Helical" evidence="1">
    <location>
        <begin position="16"/>
        <end position="34"/>
    </location>
</feature>
<keyword evidence="1" id="KW-1133">Transmembrane helix</keyword>
<dbReference type="Proteomes" id="UP000064967">
    <property type="component" value="Chromosome"/>
</dbReference>